<evidence type="ECO:0000256" key="1">
    <source>
        <dbReference type="SAM" id="MobiDB-lite"/>
    </source>
</evidence>
<evidence type="ECO:0000313" key="2">
    <source>
        <dbReference type="EMBL" id="MCI55119.1"/>
    </source>
</evidence>
<evidence type="ECO:0000313" key="3">
    <source>
        <dbReference type="Proteomes" id="UP000265520"/>
    </source>
</evidence>
<protein>
    <submittedName>
        <fullName evidence="2">Uncharacterized protein</fullName>
    </submittedName>
</protein>
<comment type="caution">
    <text evidence="2">The sequence shown here is derived from an EMBL/GenBank/DDBJ whole genome shotgun (WGS) entry which is preliminary data.</text>
</comment>
<accession>A0A392T266</accession>
<proteinExistence type="predicted"/>
<dbReference type="EMBL" id="LXQA010491044">
    <property type="protein sequence ID" value="MCI55119.1"/>
    <property type="molecule type" value="Genomic_DNA"/>
</dbReference>
<feature type="non-terminal residue" evidence="2">
    <location>
        <position position="42"/>
    </location>
</feature>
<sequence length="42" mass="4668">MPSCFPPLGVQMLDLFLSNTRSQSKLQGPEIKERFAPGGQDF</sequence>
<feature type="region of interest" description="Disordered" evidence="1">
    <location>
        <begin position="22"/>
        <end position="42"/>
    </location>
</feature>
<name>A0A392T266_9FABA</name>
<organism evidence="2 3">
    <name type="scientific">Trifolium medium</name>
    <dbReference type="NCBI Taxonomy" id="97028"/>
    <lineage>
        <taxon>Eukaryota</taxon>
        <taxon>Viridiplantae</taxon>
        <taxon>Streptophyta</taxon>
        <taxon>Embryophyta</taxon>
        <taxon>Tracheophyta</taxon>
        <taxon>Spermatophyta</taxon>
        <taxon>Magnoliopsida</taxon>
        <taxon>eudicotyledons</taxon>
        <taxon>Gunneridae</taxon>
        <taxon>Pentapetalae</taxon>
        <taxon>rosids</taxon>
        <taxon>fabids</taxon>
        <taxon>Fabales</taxon>
        <taxon>Fabaceae</taxon>
        <taxon>Papilionoideae</taxon>
        <taxon>50 kb inversion clade</taxon>
        <taxon>NPAAA clade</taxon>
        <taxon>Hologalegina</taxon>
        <taxon>IRL clade</taxon>
        <taxon>Trifolieae</taxon>
        <taxon>Trifolium</taxon>
    </lineage>
</organism>
<dbReference type="Proteomes" id="UP000265520">
    <property type="component" value="Unassembled WGS sequence"/>
</dbReference>
<dbReference type="AlphaFoldDB" id="A0A392T266"/>
<keyword evidence="3" id="KW-1185">Reference proteome</keyword>
<reference evidence="2 3" key="1">
    <citation type="journal article" date="2018" name="Front. Plant Sci.">
        <title>Red Clover (Trifolium pratense) and Zigzag Clover (T. medium) - A Picture of Genomic Similarities and Differences.</title>
        <authorList>
            <person name="Dluhosova J."/>
            <person name="Istvanek J."/>
            <person name="Nedelnik J."/>
            <person name="Repkova J."/>
        </authorList>
    </citation>
    <scope>NUCLEOTIDE SEQUENCE [LARGE SCALE GENOMIC DNA]</scope>
    <source>
        <strain evidence="3">cv. 10/8</strain>
        <tissue evidence="2">Leaf</tissue>
    </source>
</reference>